<gene>
    <name evidence="2" type="primary">LOC132800646</name>
</gene>
<sequence length="175" mass="20691">MESCQSSQCSCWWRWKWKPMLDLQPLQQKGDLLQQIKREHDQVEIERFQDEFNERQKTEYINLPSGSDLLQHKKRKGAVVGSLEKSFNTTRCDIADKEAARMFYASALPFNFANFSYFRQYSKTLANDNLAAYTPPTYNRLRKTLLAQEKEHINRKLQSIRDSWRKKGVYIVSDG</sequence>
<dbReference type="RefSeq" id="XP_060670812.1">
    <property type="nucleotide sequence ID" value="XM_060814829.1"/>
</dbReference>
<protein>
    <submittedName>
        <fullName evidence="2">Uncharacterized protein LOC132800646</fullName>
    </submittedName>
</protein>
<name>A0ABM4A248_ZIZJJ</name>
<evidence type="ECO:0000313" key="2">
    <source>
        <dbReference type="RefSeq" id="XP_060670812.1"/>
    </source>
</evidence>
<organism evidence="1 2">
    <name type="scientific">Ziziphus jujuba</name>
    <name type="common">Chinese jujube</name>
    <name type="synonym">Ziziphus sativa</name>
    <dbReference type="NCBI Taxonomy" id="326968"/>
    <lineage>
        <taxon>Eukaryota</taxon>
        <taxon>Viridiplantae</taxon>
        <taxon>Streptophyta</taxon>
        <taxon>Embryophyta</taxon>
        <taxon>Tracheophyta</taxon>
        <taxon>Spermatophyta</taxon>
        <taxon>Magnoliopsida</taxon>
        <taxon>eudicotyledons</taxon>
        <taxon>Gunneridae</taxon>
        <taxon>Pentapetalae</taxon>
        <taxon>rosids</taxon>
        <taxon>fabids</taxon>
        <taxon>Rosales</taxon>
        <taxon>Rhamnaceae</taxon>
        <taxon>Paliureae</taxon>
        <taxon>Ziziphus</taxon>
    </lineage>
</organism>
<accession>A0ABM4A248</accession>
<dbReference type="GeneID" id="132800646"/>
<proteinExistence type="predicted"/>
<evidence type="ECO:0000313" key="1">
    <source>
        <dbReference type="Proteomes" id="UP001652623"/>
    </source>
</evidence>
<dbReference type="Proteomes" id="UP001652623">
    <property type="component" value="Chromosome 2"/>
</dbReference>
<reference evidence="2" key="1">
    <citation type="submission" date="2025-08" db="UniProtKB">
        <authorList>
            <consortium name="RefSeq"/>
        </authorList>
    </citation>
    <scope>IDENTIFICATION</scope>
    <source>
        <tissue evidence="2">Seedling</tissue>
    </source>
</reference>
<keyword evidence="1" id="KW-1185">Reference proteome</keyword>